<dbReference type="InterPro" id="IPR001790">
    <property type="entry name" value="Ribosomal_uL10"/>
</dbReference>
<proteinExistence type="inferred from homology"/>
<evidence type="ECO:0000256" key="4">
    <source>
        <dbReference type="ARBA" id="ARBA00035707"/>
    </source>
</evidence>
<comment type="similarity">
    <text evidence="1">Belongs to the universal ribosomal protein uL10 family.</text>
</comment>
<dbReference type="InterPro" id="IPR043141">
    <property type="entry name" value="Ribosomal_uL10-like_sf"/>
</dbReference>
<keyword evidence="3" id="KW-0687">Ribonucleoprotein</keyword>
<accession>A0A8D2KRP8</accession>
<sequence length="221" mass="25305">MNLMRKKLMEVTKYIPPKPAIPEECKPRVNLVEEPNGYEKLLFRDVKETFLTNKMIVVCQYNYLPGNDMIFMKHRLRKHNIHVKFFPNKIVRAFLSESRYKNLLPLFVGRNLLIVSQETKAREMLRILKNIPQVTLLGAYVDNVILSKHGFTNYANLPSMVITQGEVVGALSLMTSQTSTLLRRGPVFLTSLLDQYVKQQSCEAVEATEVAETPDNSEGLC</sequence>
<dbReference type="GO" id="GO:1990904">
    <property type="term" value="C:ribonucleoprotein complex"/>
    <property type="evidence" value="ECO:0007669"/>
    <property type="project" value="UniProtKB-KW"/>
</dbReference>
<organism evidence="6 7">
    <name type="scientific">Varanus komodoensis</name>
    <name type="common">Komodo dragon</name>
    <dbReference type="NCBI Taxonomy" id="61221"/>
    <lineage>
        <taxon>Eukaryota</taxon>
        <taxon>Metazoa</taxon>
        <taxon>Chordata</taxon>
        <taxon>Craniata</taxon>
        <taxon>Vertebrata</taxon>
        <taxon>Euteleostomi</taxon>
        <taxon>Lepidosauria</taxon>
        <taxon>Squamata</taxon>
        <taxon>Bifurcata</taxon>
        <taxon>Unidentata</taxon>
        <taxon>Episquamata</taxon>
        <taxon>Toxicofera</taxon>
        <taxon>Anguimorpha</taxon>
        <taxon>Paleoanguimorpha</taxon>
        <taxon>Varanoidea</taxon>
        <taxon>Varanidae</taxon>
        <taxon>Varanus</taxon>
    </lineage>
</organism>
<evidence type="ECO:0000256" key="1">
    <source>
        <dbReference type="ARBA" id="ARBA00008889"/>
    </source>
</evidence>
<reference evidence="6" key="1">
    <citation type="submission" date="2025-08" db="UniProtKB">
        <authorList>
            <consortium name="Ensembl"/>
        </authorList>
    </citation>
    <scope>IDENTIFICATION</scope>
</reference>
<dbReference type="SUPFAM" id="SSF160369">
    <property type="entry name" value="Ribosomal protein L10-like"/>
    <property type="match status" value="1"/>
</dbReference>
<dbReference type="Proteomes" id="UP000694545">
    <property type="component" value="Unplaced"/>
</dbReference>
<dbReference type="Pfam" id="PF00466">
    <property type="entry name" value="Ribosomal_L10"/>
    <property type="match status" value="1"/>
</dbReference>
<dbReference type="AlphaFoldDB" id="A0A8D2KRP8"/>
<evidence type="ECO:0000256" key="5">
    <source>
        <dbReference type="ARBA" id="ARBA00035716"/>
    </source>
</evidence>
<dbReference type="InterPro" id="IPR047865">
    <property type="entry name" value="Ribosomal_uL10_bac_type"/>
</dbReference>
<keyword evidence="2" id="KW-0689">Ribosomal protein</keyword>
<evidence type="ECO:0000256" key="2">
    <source>
        <dbReference type="ARBA" id="ARBA00022980"/>
    </source>
</evidence>
<dbReference type="Gene3D" id="3.30.70.1730">
    <property type="match status" value="1"/>
</dbReference>
<evidence type="ECO:0000256" key="3">
    <source>
        <dbReference type="ARBA" id="ARBA00023274"/>
    </source>
</evidence>
<evidence type="ECO:0000313" key="7">
    <source>
        <dbReference type="Proteomes" id="UP000694545"/>
    </source>
</evidence>
<keyword evidence="7" id="KW-1185">Reference proteome</keyword>
<reference evidence="6" key="2">
    <citation type="submission" date="2025-09" db="UniProtKB">
        <authorList>
            <consortium name="Ensembl"/>
        </authorList>
    </citation>
    <scope>IDENTIFICATION</scope>
</reference>
<dbReference type="OMA" id="RENRMIA"/>
<dbReference type="PANTHER" id="PTHR11560">
    <property type="entry name" value="39S RIBOSOMAL PROTEIN L10, MITOCHONDRIAL"/>
    <property type="match status" value="1"/>
</dbReference>
<name>A0A8D2KRP8_VARKO</name>
<protein>
    <recommendedName>
        <fullName evidence="4">Large ribosomal subunit protein uL10m</fullName>
    </recommendedName>
    <alternativeName>
        <fullName evidence="5">39S ribosomal protein L10, mitochondrial</fullName>
    </alternativeName>
</protein>
<evidence type="ECO:0000313" key="6">
    <source>
        <dbReference type="Ensembl" id="ENSVKKP00000003131.1"/>
    </source>
</evidence>
<dbReference type="GO" id="GO:0005840">
    <property type="term" value="C:ribosome"/>
    <property type="evidence" value="ECO:0007669"/>
    <property type="project" value="UniProtKB-KW"/>
</dbReference>
<dbReference type="Ensembl" id="ENSVKKT00000003220.1">
    <property type="protein sequence ID" value="ENSVKKP00000003131.1"/>
    <property type="gene ID" value="ENSVKKG00000002418.1"/>
</dbReference>